<dbReference type="PANTHER" id="PTHR10622:SF10">
    <property type="entry name" value="HET DOMAIN-CONTAINING PROTEIN"/>
    <property type="match status" value="1"/>
</dbReference>
<gene>
    <name evidence="3" type="ORF">PRZ48_012490</name>
</gene>
<dbReference type="Pfam" id="PF06985">
    <property type="entry name" value="HET"/>
    <property type="match status" value="1"/>
</dbReference>
<dbReference type="Proteomes" id="UP001305779">
    <property type="component" value="Unassembled WGS sequence"/>
</dbReference>
<dbReference type="EMBL" id="JAXOVC010000010">
    <property type="protein sequence ID" value="KAK4496510.1"/>
    <property type="molecule type" value="Genomic_DNA"/>
</dbReference>
<evidence type="ECO:0000259" key="2">
    <source>
        <dbReference type="Pfam" id="PF06985"/>
    </source>
</evidence>
<reference evidence="3 4" key="1">
    <citation type="journal article" date="2023" name="G3 (Bethesda)">
        <title>A chromosome-level genome assembly of Zasmidium syzygii isolated from banana leaves.</title>
        <authorList>
            <person name="van Westerhoven A.C."/>
            <person name="Mehrabi R."/>
            <person name="Talebi R."/>
            <person name="Steentjes M.B.F."/>
            <person name="Corcolon B."/>
            <person name="Chong P.A."/>
            <person name="Kema G.H.J."/>
            <person name="Seidl M.F."/>
        </authorList>
    </citation>
    <scope>NUCLEOTIDE SEQUENCE [LARGE SCALE GENOMIC DNA]</scope>
    <source>
        <strain evidence="3 4">P124</strain>
    </source>
</reference>
<keyword evidence="1" id="KW-1133">Transmembrane helix</keyword>
<sequence>MHLLNVHTYQLKRFTDERSAPPYAILSHTWADGKEVQYTDILKHSFDARDDSLNWKKIDLTCQQAIADGFEFAWIDTCCIDKSSSAELSEAINSMFQWYRKSKICYAYMADVGDAPVVDDSGEGIEASPNFIADPETNSSQLSLPTSSRRLLRTSQLRESRWFTRGWTLQELIAPSTIVFYDCNWRLLGDRTQLLPDITAVTGIPDDVLIGSKPLKSVGIAVRMSWASRRETTRLEDEAYCLLGIFDINMPLLYGEGSKAFMRLQEEIVKVSTDHTIFAWNGTERQLLAPSPVNFVNSGTIVPRDLPAPGESHEMTSSGCRISLPLVRSAEIDFPRMDLKFDAVLDCVDLHRPDTDVCLPLFVCDELSSTFVAEPRPHILTYNPPSRRYDRYRNPRKRHLRRQQLVIGRWGQNQDKEASLTIKFALAGIHHNMAYRLFPEGHWDEDTCVSTVITRSYDARTPMNRSMAVWVGKKTDCEPHSLGRRFLQWLVPPGGVLVAWKLAGEVSDGGIFIYGHHTRRYHRAASQTATRLLRALDDDGQSFPHALLSNDHVLNYHWAQFHVSFRLEPVGMHQNGMTVVFHCGDKSDAEKRSDTLERVFLLAMSPFLLIIWLCDLVGDVFRRRGYDLGRIFG</sequence>
<feature type="transmembrane region" description="Helical" evidence="1">
    <location>
        <begin position="599"/>
        <end position="621"/>
    </location>
</feature>
<evidence type="ECO:0000256" key="1">
    <source>
        <dbReference type="SAM" id="Phobius"/>
    </source>
</evidence>
<accession>A0ABR0E5L0</accession>
<proteinExistence type="predicted"/>
<feature type="domain" description="Heterokaryon incompatibility" evidence="2">
    <location>
        <begin position="23"/>
        <end position="171"/>
    </location>
</feature>
<dbReference type="PANTHER" id="PTHR10622">
    <property type="entry name" value="HET DOMAIN-CONTAINING PROTEIN"/>
    <property type="match status" value="1"/>
</dbReference>
<keyword evidence="4" id="KW-1185">Reference proteome</keyword>
<keyword evidence="1" id="KW-0472">Membrane</keyword>
<protein>
    <recommendedName>
        <fullName evidence="2">Heterokaryon incompatibility domain-containing protein</fullName>
    </recommendedName>
</protein>
<evidence type="ECO:0000313" key="3">
    <source>
        <dbReference type="EMBL" id="KAK4496510.1"/>
    </source>
</evidence>
<dbReference type="InterPro" id="IPR010730">
    <property type="entry name" value="HET"/>
</dbReference>
<keyword evidence="1" id="KW-0812">Transmembrane</keyword>
<organism evidence="3 4">
    <name type="scientific">Zasmidium cellare</name>
    <name type="common">Wine cellar mold</name>
    <name type="synonym">Racodium cellare</name>
    <dbReference type="NCBI Taxonomy" id="395010"/>
    <lineage>
        <taxon>Eukaryota</taxon>
        <taxon>Fungi</taxon>
        <taxon>Dikarya</taxon>
        <taxon>Ascomycota</taxon>
        <taxon>Pezizomycotina</taxon>
        <taxon>Dothideomycetes</taxon>
        <taxon>Dothideomycetidae</taxon>
        <taxon>Mycosphaerellales</taxon>
        <taxon>Mycosphaerellaceae</taxon>
        <taxon>Zasmidium</taxon>
    </lineage>
</organism>
<evidence type="ECO:0000313" key="4">
    <source>
        <dbReference type="Proteomes" id="UP001305779"/>
    </source>
</evidence>
<comment type="caution">
    <text evidence="3">The sequence shown here is derived from an EMBL/GenBank/DDBJ whole genome shotgun (WGS) entry which is preliminary data.</text>
</comment>
<name>A0ABR0E5L0_ZASCE</name>